<dbReference type="EMBL" id="AWVF01000272">
    <property type="protein sequence ID" value="ERJ93805.1"/>
    <property type="molecule type" value="Genomic_DNA"/>
</dbReference>
<feature type="transmembrane region" description="Helical" evidence="1">
    <location>
        <begin position="7"/>
        <end position="25"/>
    </location>
</feature>
<keyword evidence="1" id="KW-0812">Transmembrane</keyword>
<comment type="caution">
    <text evidence="2">The sequence shown here is derived from an EMBL/GenBank/DDBJ whole genome shotgun (WGS) entry which is preliminary data.</text>
</comment>
<accession>U2KP04</accession>
<reference evidence="2 3" key="1">
    <citation type="submission" date="2013-07" db="EMBL/GenBank/DDBJ databases">
        <authorList>
            <person name="Weinstock G."/>
            <person name="Sodergren E."/>
            <person name="Wylie T."/>
            <person name="Fulton L."/>
            <person name="Fulton R."/>
            <person name="Fronick C."/>
            <person name="O'Laughlin M."/>
            <person name="Godfrey J."/>
            <person name="Miner T."/>
            <person name="Herter B."/>
            <person name="Appelbaum E."/>
            <person name="Cordes M."/>
            <person name="Lek S."/>
            <person name="Wollam A."/>
            <person name="Pepin K.H."/>
            <person name="Palsikar V.B."/>
            <person name="Mitreva M."/>
            <person name="Wilson R.K."/>
        </authorList>
    </citation>
    <scope>NUCLEOTIDE SEQUENCE [LARGE SCALE GENOMIC DNA]</scope>
    <source>
        <strain evidence="2 3">ATCC 27760</strain>
    </source>
</reference>
<dbReference type="PROSITE" id="PS51257">
    <property type="entry name" value="PROKAR_LIPOPROTEIN"/>
    <property type="match status" value="1"/>
</dbReference>
<proteinExistence type="predicted"/>
<gene>
    <name evidence="2" type="ORF">RUMCAL_02168</name>
</gene>
<evidence type="ECO:0000313" key="2">
    <source>
        <dbReference type="EMBL" id="ERJ93805.1"/>
    </source>
</evidence>
<dbReference type="PATRIC" id="fig|411473.3.peg.1788"/>
<sequence length="145" mass="15582">MGKRSVLALGIAGVLFGCGFLWQWLHQPEAEPAPQEIVLSDGAQRLAFLEANGQPERCCVATETVQLPAAADDTYRRYLALQQAQGLPLAAHLGEAAARYTYTQNSSGQGSLCTELLLSEDQVLLGAIQYDSTAPEQFSPVLSTE</sequence>
<protein>
    <submittedName>
        <fullName evidence="2">Uncharacterized protein</fullName>
    </submittedName>
</protein>
<keyword evidence="1" id="KW-0472">Membrane</keyword>
<dbReference type="HOGENOM" id="CLU_1785476_0_0_9"/>
<dbReference type="Proteomes" id="UP000016662">
    <property type="component" value="Unassembled WGS sequence"/>
</dbReference>
<organism evidence="2 3">
    <name type="scientific">Ruminococcus callidus ATCC 27760</name>
    <dbReference type="NCBI Taxonomy" id="411473"/>
    <lineage>
        <taxon>Bacteria</taxon>
        <taxon>Bacillati</taxon>
        <taxon>Bacillota</taxon>
        <taxon>Clostridia</taxon>
        <taxon>Eubacteriales</taxon>
        <taxon>Oscillospiraceae</taxon>
        <taxon>Ruminococcus</taxon>
    </lineage>
</organism>
<dbReference type="AlphaFoldDB" id="U2KP04"/>
<dbReference type="RefSeq" id="WP_021683686.1">
    <property type="nucleotide sequence ID" value="NZ_KI260507.1"/>
</dbReference>
<evidence type="ECO:0000256" key="1">
    <source>
        <dbReference type="SAM" id="Phobius"/>
    </source>
</evidence>
<evidence type="ECO:0000313" key="3">
    <source>
        <dbReference type="Proteomes" id="UP000016662"/>
    </source>
</evidence>
<keyword evidence="3" id="KW-1185">Reference proteome</keyword>
<name>U2KP04_9FIRM</name>
<dbReference type="GeneID" id="93693134"/>
<keyword evidence="1" id="KW-1133">Transmembrane helix</keyword>